<comment type="caution">
    <text evidence="1">The sequence shown here is derived from an EMBL/GenBank/DDBJ whole genome shotgun (WGS) entry which is preliminary data.</text>
</comment>
<name>A0A417YCI6_9BACI</name>
<proteinExistence type="predicted"/>
<accession>A0A417YCI6</accession>
<dbReference type="EMBL" id="QWEH01000014">
    <property type="protein sequence ID" value="RHW30326.1"/>
    <property type="molecule type" value="Genomic_DNA"/>
</dbReference>
<dbReference type="OrthoDB" id="2720515at2"/>
<organism evidence="1 2">
    <name type="scientific">Oceanobacillus profundus</name>
    <dbReference type="NCBI Taxonomy" id="372463"/>
    <lineage>
        <taxon>Bacteria</taxon>
        <taxon>Bacillati</taxon>
        <taxon>Bacillota</taxon>
        <taxon>Bacilli</taxon>
        <taxon>Bacillales</taxon>
        <taxon>Bacillaceae</taxon>
        <taxon>Oceanobacillus</taxon>
    </lineage>
</organism>
<sequence length="121" mass="13553">MANLDTGLTCVYQTQGTIARENIRSKFVDYQIADISLHPDIPLPTEGNHPISIKIEGTWYKAIASVVRTLANGNSKAVKAYIRNFNQQLQACNVLISWDNYLSTSKKKKQQDKSLPLAMNL</sequence>
<protein>
    <submittedName>
        <fullName evidence="1">Uncharacterized protein</fullName>
    </submittedName>
</protein>
<reference evidence="1 2" key="1">
    <citation type="journal article" date="2007" name="Int. J. Syst. Evol. Microbiol.">
        <title>Oceanobacillus profundus sp. nov., isolated from a deep-sea sediment core.</title>
        <authorList>
            <person name="Kim Y.G."/>
            <person name="Choi D.H."/>
            <person name="Hyun S."/>
            <person name="Cho B.C."/>
        </authorList>
    </citation>
    <scope>NUCLEOTIDE SEQUENCE [LARGE SCALE GENOMIC DNA]</scope>
    <source>
        <strain evidence="1 2">DSM 18246</strain>
    </source>
</reference>
<dbReference type="RefSeq" id="WP_095308229.1">
    <property type="nucleotide sequence ID" value="NZ_JAMAWL010000011.1"/>
</dbReference>
<evidence type="ECO:0000313" key="1">
    <source>
        <dbReference type="EMBL" id="RHW30326.1"/>
    </source>
</evidence>
<dbReference type="AlphaFoldDB" id="A0A417YCI6"/>
<keyword evidence="2" id="KW-1185">Reference proteome</keyword>
<evidence type="ECO:0000313" key="2">
    <source>
        <dbReference type="Proteomes" id="UP000285456"/>
    </source>
</evidence>
<dbReference type="Proteomes" id="UP000285456">
    <property type="component" value="Unassembled WGS sequence"/>
</dbReference>
<gene>
    <name evidence="1" type="ORF">D1B32_17295</name>
</gene>